<feature type="transmembrane region" description="Helical" evidence="2">
    <location>
        <begin position="53"/>
        <end position="75"/>
    </location>
</feature>
<feature type="region of interest" description="Disordered" evidence="1">
    <location>
        <begin position="79"/>
        <end position="99"/>
    </location>
</feature>
<feature type="compositionally biased region" description="Basic and acidic residues" evidence="1">
    <location>
        <begin position="80"/>
        <end position="99"/>
    </location>
</feature>
<evidence type="ECO:0000313" key="3">
    <source>
        <dbReference type="EMBL" id="NJC04733.1"/>
    </source>
</evidence>
<evidence type="ECO:0000256" key="1">
    <source>
        <dbReference type="SAM" id="MobiDB-lite"/>
    </source>
</evidence>
<keyword evidence="2" id="KW-0472">Membrane</keyword>
<dbReference type="Proteomes" id="UP000558192">
    <property type="component" value="Unassembled WGS sequence"/>
</dbReference>
<dbReference type="RefSeq" id="WP_168067512.1">
    <property type="nucleotide sequence ID" value="NZ_JAATJC010000001.1"/>
</dbReference>
<protein>
    <submittedName>
        <fullName evidence="3">Uncharacterized protein</fullName>
    </submittedName>
</protein>
<keyword evidence="4" id="KW-1185">Reference proteome</keyword>
<keyword evidence="2" id="KW-1133">Transmembrane helix</keyword>
<reference evidence="3 4" key="1">
    <citation type="submission" date="2020-03" db="EMBL/GenBank/DDBJ databases">
        <title>Genomic Encyclopedia of Type Strains, Phase IV (KMG-IV): sequencing the most valuable type-strain genomes for metagenomic binning, comparative biology and taxonomic classification.</title>
        <authorList>
            <person name="Goeker M."/>
        </authorList>
    </citation>
    <scope>NUCLEOTIDE SEQUENCE [LARGE SCALE GENOMIC DNA]</scope>
    <source>
        <strain evidence="3 4">DSM 16846</strain>
    </source>
</reference>
<evidence type="ECO:0000313" key="4">
    <source>
        <dbReference type="Proteomes" id="UP000558192"/>
    </source>
</evidence>
<evidence type="ECO:0000256" key="2">
    <source>
        <dbReference type="SAM" id="Phobius"/>
    </source>
</evidence>
<proteinExistence type="predicted"/>
<keyword evidence="2" id="KW-0812">Transmembrane</keyword>
<gene>
    <name evidence="3" type="ORF">GGQ97_000526</name>
</gene>
<comment type="caution">
    <text evidence="3">The sequence shown here is derived from an EMBL/GenBank/DDBJ whole genome shotgun (WGS) entry which is preliminary data.</text>
</comment>
<sequence length="99" mass="10797">MPQPDPIPSLRQSQWQRFRRIMRWMSLASILAAAAAVFFVMQGESETKIHMLIATALGAGLSVLLGAALMSLVFISSGSGHDEEAHRTASETLIDKDDL</sequence>
<dbReference type="EMBL" id="JAATJC010000001">
    <property type="protein sequence ID" value="NJC04733.1"/>
    <property type="molecule type" value="Genomic_DNA"/>
</dbReference>
<accession>A0A7X6BFE9</accession>
<name>A0A7X6BFE9_9SPHN</name>
<feature type="transmembrane region" description="Helical" evidence="2">
    <location>
        <begin position="21"/>
        <end position="41"/>
    </location>
</feature>
<organism evidence="3 4">
    <name type="scientific">Sphingomonas kaistensis</name>
    <dbReference type="NCBI Taxonomy" id="298708"/>
    <lineage>
        <taxon>Bacteria</taxon>
        <taxon>Pseudomonadati</taxon>
        <taxon>Pseudomonadota</taxon>
        <taxon>Alphaproteobacteria</taxon>
        <taxon>Sphingomonadales</taxon>
        <taxon>Sphingomonadaceae</taxon>
        <taxon>Sphingomonas</taxon>
    </lineage>
</organism>
<dbReference type="AlphaFoldDB" id="A0A7X6BFE9"/>